<keyword evidence="1 2" id="KW-0500">Molybdenum</keyword>
<comment type="caution">
    <text evidence="4">The sequence shown here is derived from an EMBL/GenBank/DDBJ whole genome shotgun (WGS) entry which is preliminary data.</text>
</comment>
<accession>A0A4V2FQQ9</accession>
<keyword evidence="5" id="KW-1185">Reference proteome</keyword>
<evidence type="ECO:0000256" key="1">
    <source>
        <dbReference type="ARBA" id="ARBA00022505"/>
    </source>
</evidence>
<dbReference type="OrthoDB" id="271159at2"/>
<dbReference type="RefSeq" id="WP_130294333.1">
    <property type="nucleotide sequence ID" value="NZ_SHKL01000001.1"/>
</dbReference>
<evidence type="ECO:0000313" key="4">
    <source>
        <dbReference type="EMBL" id="RZT85680.1"/>
    </source>
</evidence>
<dbReference type="InterPro" id="IPR008995">
    <property type="entry name" value="Mo/tungstate-bd_C_term_dom"/>
</dbReference>
<dbReference type="Pfam" id="PF03459">
    <property type="entry name" value="TOBE"/>
    <property type="match status" value="1"/>
</dbReference>
<dbReference type="Pfam" id="PF12728">
    <property type="entry name" value="HTH_17"/>
    <property type="match status" value="1"/>
</dbReference>
<dbReference type="PROSITE" id="PS51866">
    <property type="entry name" value="MOP"/>
    <property type="match status" value="1"/>
</dbReference>
<dbReference type="InterPro" id="IPR041657">
    <property type="entry name" value="HTH_17"/>
</dbReference>
<dbReference type="InterPro" id="IPR004606">
    <property type="entry name" value="Mop_domain"/>
</dbReference>
<dbReference type="SUPFAM" id="SSF50331">
    <property type="entry name" value="MOP-like"/>
    <property type="match status" value="1"/>
</dbReference>
<dbReference type="EMBL" id="SHKL01000001">
    <property type="protein sequence ID" value="RZT85680.1"/>
    <property type="molecule type" value="Genomic_DNA"/>
</dbReference>
<reference evidence="4 5" key="1">
    <citation type="submission" date="2019-02" db="EMBL/GenBank/DDBJ databases">
        <title>Sequencing the genomes of 1000 actinobacteria strains.</title>
        <authorList>
            <person name="Klenk H.-P."/>
        </authorList>
    </citation>
    <scope>NUCLEOTIDE SEQUENCE [LARGE SCALE GENOMIC DNA]</scope>
    <source>
        <strain evidence="4 5">DSM 45779</strain>
    </source>
</reference>
<evidence type="ECO:0000313" key="5">
    <source>
        <dbReference type="Proteomes" id="UP000291591"/>
    </source>
</evidence>
<gene>
    <name evidence="4" type="ORF">EV383_2557</name>
</gene>
<dbReference type="InterPro" id="IPR010093">
    <property type="entry name" value="SinI_DNA-bd"/>
</dbReference>
<dbReference type="Gene3D" id="2.40.50.100">
    <property type="match status" value="1"/>
</dbReference>
<sequence>MAFFRISFAADLLGVSNDTVRRWIESGTLPATTDASNVKVVDGLALAALCRDHAIAASDPLTVQTSARNRFVGLVTEVETDPVMAQVEIQSGSHRVVSLMTSESVQELGLVPGELAVAVVKSTDVIIEVPRK</sequence>
<evidence type="ECO:0000259" key="3">
    <source>
        <dbReference type="PROSITE" id="PS51866"/>
    </source>
</evidence>
<dbReference type="NCBIfam" id="TIGR00638">
    <property type="entry name" value="Mop"/>
    <property type="match status" value="1"/>
</dbReference>
<organism evidence="4 5">
    <name type="scientific">Pseudonocardia sediminis</name>
    <dbReference type="NCBI Taxonomy" id="1397368"/>
    <lineage>
        <taxon>Bacteria</taxon>
        <taxon>Bacillati</taxon>
        <taxon>Actinomycetota</taxon>
        <taxon>Actinomycetes</taxon>
        <taxon>Pseudonocardiales</taxon>
        <taxon>Pseudonocardiaceae</taxon>
        <taxon>Pseudonocardia</taxon>
    </lineage>
</organism>
<dbReference type="GO" id="GO:0003677">
    <property type="term" value="F:DNA binding"/>
    <property type="evidence" value="ECO:0007669"/>
    <property type="project" value="InterPro"/>
</dbReference>
<dbReference type="Gene3D" id="1.10.1660.10">
    <property type="match status" value="1"/>
</dbReference>
<proteinExistence type="predicted"/>
<evidence type="ECO:0000256" key="2">
    <source>
        <dbReference type="PROSITE-ProRule" id="PRU01213"/>
    </source>
</evidence>
<name>A0A4V2FQQ9_PSEST</name>
<dbReference type="Proteomes" id="UP000291591">
    <property type="component" value="Unassembled WGS sequence"/>
</dbReference>
<dbReference type="NCBIfam" id="TIGR01764">
    <property type="entry name" value="excise"/>
    <property type="match status" value="1"/>
</dbReference>
<dbReference type="GO" id="GO:0015689">
    <property type="term" value="P:molybdate ion transport"/>
    <property type="evidence" value="ECO:0007669"/>
    <property type="project" value="InterPro"/>
</dbReference>
<dbReference type="InterPro" id="IPR005116">
    <property type="entry name" value="Transp-assoc_OB_typ1"/>
</dbReference>
<feature type="domain" description="Mop" evidence="3">
    <location>
        <begin position="64"/>
        <end position="129"/>
    </location>
</feature>
<dbReference type="AlphaFoldDB" id="A0A4V2FQQ9"/>
<protein>
    <submittedName>
        <fullName evidence="4">Molybdopterin-binding protein</fullName>
    </submittedName>
</protein>